<evidence type="ECO:0000256" key="1">
    <source>
        <dbReference type="PROSITE-ProRule" id="PRU00285"/>
    </source>
</evidence>
<dbReference type="InterPro" id="IPR002068">
    <property type="entry name" value="A-crystallin/Hsp20_dom"/>
</dbReference>
<comment type="similarity">
    <text evidence="1">Belongs to the small heat shock protein (HSP20) family.</text>
</comment>
<dbReference type="PROSITE" id="PS01031">
    <property type="entry name" value="SHSP"/>
    <property type="match status" value="1"/>
</dbReference>
<dbReference type="AlphaFoldDB" id="A0A8T1N5E4"/>
<keyword evidence="3" id="KW-1133">Transmembrane helix</keyword>
<keyword evidence="3" id="KW-0812">Transmembrane</keyword>
<dbReference type="EMBL" id="CM031824">
    <property type="protein sequence ID" value="KAG6624237.1"/>
    <property type="molecule type" value="Genomic_DNA"/>
</dbReference>
<proteinExistence type="inferred from homology"/>
<feature type="compositionally biased region" description="Basic and acidic residues" evidence="2">
    <location>
        <begin position="440"/>
        <end position="450"/>
    </location>
</feature>
<feature type="compositionally biased region" description="Basic and acidic residues" evidence="2">
    <location>
        <begin position="406"/>
        <end position="422"/>
    </location>
</feature>
<comment type="caution">
    <text evidence="5">The sequence shown here is derived from an EMBL/GenBank/DDBJ whole genome shotgun (WGS) entry which is preliminary data.</text>
</comment>
<evidence type="ECO:0000256" key="3">
    <source>
        <dbReference type="SAM" id="Phobius"/>
    </source>
</evidence>
<reference evidence="5" key="1">
    <citation type="submission" date="2020-12" db="EMBL/GenBank/DDBJ databases">
        <title>WGS assembly of Carya illinoinensis cv. Pawnee.</title>
        <authorList>
            <person name="Platts A."/>
            <person name="Shu S."/>
            <person name="Wright S."/>
            <person name="Barry K."/>
            <person name="Edger P."/>
            <person name="Pires J.C."/>
            <person name="Schmutz J."/>
        </authorList>
    </citation>
    <scope>NUCLEOTIDE SEQUENCE</scope>
    <source>
        <tissue evidence="5">Leaf</tissue>
    </source>
</reference>
<sequence>MELELGLKIAKTRDELTSMAEFQFAKDRTGPVFLSSEDDNMFILTVHLKGFRRDNINIKINEDGTRITVHGEKRVQQTVMIGWILHKKGVELRVFKKVFKIPDVVVLDRIKAKFNEEESILTIIMPKREKGIRGDGIEEVKEDEVGRKTGKSERDQIVDNEVSERDKDGVMEESKEAEIKRMDETDPVVVKETSEMTKIVEEVPRKDTGGERVYEKSKETEILRQPEEDEAGKRGLELEATKTVVKEFPEKEYIGEKVLEKFEQPKMKKVEQTDGVVKEKVGRGKPETVTKGEKEAREPKSKIAKENQPIVETLEKMKEITHERELGEVAPKNLETMLNSKHPEVATMKPTIETWSKELPTWTEQTKKQEIQEVEKVEANAMEEEKSTKDEPGLAEHEIIQVPHDLMSHIDVQELTKSKADQEESEQAETLQRQQPVEQLGKDEVTKLEKTNSLGNEIQEASKEGSLQEKEGESEQEKDLGKGATPASESEEEKDLGEGATPEKKPVSRRCNLSVPCLVAGSAILVSIIAFVIHIIKAKKRK</sequence>
<feature type="region of interest" description="Disordered" evidence="2">
    <location>
        <begin position="267"/>
        <end position="308"/>
    </location>
</feature>
<feature type="compositionally biased region" description="Basic and acidic residues" evidence="2">
    <location>
        <begin position="267"/>
        <end position="305"/>
    </location>
</feature>
<evidence type="ECO:0000313" key="6">
    <source>
        <dbReference type="Proteomes" id="UP000811609"/>
    </source>
</evidence>
<evidence type="ECO:0000256" key="2">
    <source>
        <dbReference type="SAM" id="MobiDB-lite"/>
    </source>
</evidence>
<dbReference type="GO" id="GO:0034605">
    <property type="term" value="P:cellular response to heat"/>
    <property type="evidence" value="ECO:0007669"/>
    <property type="project" value="TreeGrafter"/>
</dbReference>
<feature type="compositionally biased region" description="Polar residues" evidence="2">
    <location>
        <begin position="428"/>
        <end position="437"/>
    </location>
</feature>
<evidence type="ECO:0000313" key="5">
    <source>
        <dbReference type="EMBL" id="KAG6624237.1"/>
    </source>
</evidence>
<name>A0A8T1N5E4_CARIL</name>
<feature type="region of interest" description="Disordered" evidence="2">
    <location>
        <begin position="322"/>
        <end position="353"/>
    </location>
</feature>
<dbReference type="PANTHER" id="PTHR43670:SF34">
    <property type="entry name" value="HSP20-LIKE CHAPERONES SUPERFAMILY PROTEIN"/>
    <property type="match status" value="1"/>
</dbReference>
<protein>
    <recommendedName>
        <fullName evidence="4">SHSP domain-containing protein</fullName>
    </recommendedName>
</protein>
<dbReference type="PANTHER" id="PTHR43670">
    <property type="entry name" value="HEAT SHOCK PROTEIN 26"/>
    <property type="match status" value="1"/>
</dbReference>
<keyword evidence="3" id="KW-0472">Membrane</keyword>
<evidence type="ECO:0000259" key="4">
    <source>
        <dbReference type="PROSITE" id="PS01031"/>
    </source>
</evidence>
<feature type="transmembrane region" description="Helical" evidence="3">
    <location>
        <begin position="513"/>
        <end position="536"/>
    </location>
</feature>
<dbReference type="CDD" id="cd06464">
    <property type="entry name" value="ACD_sHsps-like"/>
    <property type="match status" value="1"/>
</dbReference>
<feature type="compositionally biased region" description="Basic and acidic residues" evidence="2">
    <location>
        <begin position="460"/>
        <end position="481"/>
    </location>
</feature>
<feature type="domain" description="SHSP" evidence="4">
    <location>
        <begin position="23"/>
        <end position="143"/>
    </location>
</feature>
<dbReference type="Proteomes" id="UP000811609">
    <property type="component" value="Chromosome 16"/>
</dbReference>
<keyword evidence="6" id="KW-1185">Reference proteome</keyword>
<feature type="region of interest" description="Disordered" evidence="2">
    <location>
        <begin position="380"/>
        <end position="508"/>
    </location>
</feature>
<organism evidence="5 6">
    <name type="scientific">Carya illinoinensis</name>
    <name type="common">Pecan</name>
    <dbReference type="NCBI Taxonomy" id="32201"/>
    <lineage>
        <taxon>Eukaryota</taxon>
        <taxon>Viridiplantae</taxon>
        <taxon>Streptophyta</taxon>
        <taxon>Embryophyta</taxon>
        <taxon>Tracheophyta</taxon>
        <taxon>Spermatophyta</taxon>
        <taxon>Magnoliopsida</taxon>
        <taxon>eudicotyledons</taxon>
        <taxon>Gunneridae</taxon>
        <taxon>Pentapetalae</taxon>
        <taxon>rosids</taxon>
        <taxon>fabids</taxon>
        <taxon>Fagales</taxon>
        <taxon>Juglandaceae</taxon>
        <taxon>Carya</taxon>
    </lineage>
</organism>
<gene>
    <name evidence="5" type="ORF">CIPAW_16G012200</name>
</gene>
<feature type="compositionally biased region" description="Basic and acidic residues" evidence="2">
    <location>
        <begin position="380"/>
        <end position="399"/>
    </location>
</feature>
<accession>A0A8T1N5E4</accession>
<feature type="region of interest" description="Disordered" evidence="2">
    <location>
        <begin position="210"/>
        <end position="235"/>
    </location>
</feature>